<proteinExistence type="predicted"/>
<dbReference type="Gramene" id="evm.model.02.2536">
    <property type="protein sequence ID" value="cds.evm.model.02.2536"/>
    <property type="gene ID" value="evm.TU.02.2536"/>
</dbReference>
<keyword evidence="2" id="KW-1185">Reference proteome</keyword>
<accession>A0A803NXX8</accession>
<protein>
    <submittedName>
        <fullName evidence="1">Uncharacterized protein</fullName>
    </submittedName>
</protein>
<sequence>MVPPHNTRICSFTSNRQYQVHTAHTARSGPQDTHRPNRLSAVNRTAWLLVTWKDHHRAILIPVTHSISDIIINDSSSSSCLNQKP</sequence>
<dbReference type="EnsemblPlants" id="evm.model.02.2536">
    <property type="protein sequence ID" value="cds.evm.model.02.2536"/>
    <property type="gene ID" value="evm.TU.02.2536"/>
</dbReference>
<dbReference type="Proteomes" id="UP000596661">
    <property type="component" value="Chromosome 2"/>
</dbReference>
<dbReference type="EMBL" id="UZAU01000235">
    <property type="status" value="NOT_ANNOTATED_CDS"/>
    <property type="molecule type" value="Genomic_DNA"/>
</dbReference>
<evidence type="ECO:0000313" key="1">
    <source>
        <dbReference type="EnsemblPlants" id="cds.evm.model.02.2536"/>
    </source>
</evidence>
<evidence type="ECO:0000313" key="2">
    <source>
        <dbReference type="Proteomes" id="UP000596661"/>
    </source>
</evidence>
<dbReference type="AlphaFoldDB" id="A0A803NXX8"/>
<name>A0A803NXX8_CANSA</name>
<organism evidence="1 2">
    <name type="scientific">Cannabis sativa</name>
    <name type="common">Hemp</name>
    <name type="synonym">Marijuana</name>
    <dbReference type="NCBI Taxonomy" id="3483"/>
    <lineage>
        <taxon>Eukaryota</taxon>
        <taxon>Viridiplantae</taxon>
        <taxon>Streptophyta</taxon>
        <taxon>Embryophyta</taxon>
        <taxon>Tracheophyta</taxon>
        <taxon>Spermatophyta</taxon>
        <taxon>Magnoliopsida</taxon>
        <taxon>eudicotyledons</taxon>
        <taxon>Gunneridae</taxon>
        <taxon>Pentapetalae</taxon>
        <taxon>rosids</taxon>
        <taxon>fabids</taxon>
        <taxon>Rosales</taxon>
        <taxon>Cannabaceae</taxon>
        <taxon>Cannabis</taxon>
    </lineage>
</organism>
<reference evidence="1" key="2">
    <citation type="submission" date="2021-03" db="UniProtKB">
        <authorList>
            <consortium name="EnsemblPlants"/>
        </authorList>
    </citation>
    <scope>IDENTIFICATION</scope>
</reference>
<reference evidence="1" key="1">
    <citation type="submission" date="2018-11" db="EMBL/GenBank/DDBJ databases">
        <authorList>
            <person name="Grassa J C."/>
        </authorList>
    </citation>
    <scope>NUCLEOTIDE SEQUENCE [LARGE SCALE GENOMIC DNA]</scope>
</reference>